<dbReference type="RefSeq" id="WP_017096475.1">
    <property type="nucleotide sequence ID" value="NZ_CAWNUI010000026.1"/>
</dbReference>
<gene>
    <name evidence="3" type="ORF">ACED33_20930</name>
    <name evidence="2" type="ORF">Q8W42_24400</name>
</gene>
<evidence type="ECO:0000313" key="3">
    <source>
        <dbReference type="EMBL" id="MEZ8183152.1"/>
    </source>
</evidence>
<accession>A0A0H3ZTB5</accession>
<dbReference type="CDD" id="cd16364">
    <property type="entry name" value="T3SC_I-like"/>
    <property type="match status" value="1"/>
</dbReference>
<name>A0A0H3ZTB5_VIBSP</name>
<reference evidence="1" key="1">
    <citation type="journal article" date="2015" name="MBio">
        <title>Eco-Evolutionary Dynamics of Episomes among Ecologically Cohesive Bacterial Populations.</title>
        <authorList>
            <person name="Xue H."/>
            <person name="Cordero O.X."/>
            <person name="Camas F.M."/>
            <person name="Trimble W."/>
            <person name="Meyer F."/>
            <person name="Guglielmini J."/>
            <person name="Rocha E.P."/>
            <person name="Polz M.F."/>
        </authorList>
    </citation>
    <scope>NUCLEOTIDE SEQUENCE</scope>
    <source>
        <strain evidence="1">FF_172</strain>
    </source>
</reference>
<dbReference type="EMBL" id="JAUYVL010000026">
    <property type="protein sequence ID" value="MDP2503839.1"/>
    <property type="molecule type" value="Genomic_DNA"/>
</dbReference>
<dbReference type="Proteomes" id="UP001569200">
    <property type="component" value="Unassembled WGS sequence"/>
</dbReference>
<dbReference type="SUPFAM" id="SSF69635">
    <property type="entry name" value="Type III secretory system chaperone-like"/>
    <property type="match status" value="1"/>
</dbReference>
<evidence type="ECO:0000313" key="1">
    <source>
        <dbReference type="EMBL" id="AKN39520.1"/>
    </source>
</evidence>
<dbReference type="Proteomes" id="UP001177935">
    <property type="component" value="Unassembled WGS sequence"/>
</dbReference>
<keyword evidence="4" id="KW-1185">Reference proteome</keyword>
<reference evidence="2" key="2">
    <citation type="submission" date="2023-07" db="EMBL/GenBank/DDBJ databases">
        <title>Genome content predicts the carbon catabolic preferences of heterotrophic bacteria.</title>
        <authorList>
            <person name="Gralka M."/>
        </authorList>
    </citation>
    <scope>NUCLEOTIDE SEQUENCE</scope>
    <source>
        <strain evidence="2">6E02</strain>
    </source>
</reference>
<proteinExistence type="predicted"/>
<sequence>MDKVNTLLIELGNTLDIERVTAYDYQMWTVYMSAGKEIEVQGLDEREELLLSIKVCQDEESFEIKKLKTLLEYNFLYRESGGVQFCIDPKNNEVHMQISIPLTSEVSRVSILITQLMELCELWKQYLTAQFQSIEQHKKLHTFISV</sequence>
<dbReference type="InterPro" id="IPR010261">
    <property type="entry name" value="Tir_chaperone"/>
</dbReference>
<dbReference type="GO" id="GO:0030254">
    <property type="term" value="P:protein secretion by the type III secretion system"/>
    <property type="evidence" value="ECO:0007669"/>
    <property type="project" value="InterPro"/>
</dbReference>
<evidence type="ECO:0000313" key="2">
    <source>
        <dbReference type="EMBL" id="MDP2503839.1"/>
    </source>
</evidence>
<protein>
    <submittedName>
        <fullName evidence="2">Type III secretion system chaperone</fullName>
    </submittedName>
</protein>
<dbReference type="EMBL" id="KP795651">
    <property type="protein sequence ID" value="AKN39520.1"/>
    <property type="molecule type" value="Genomic_DNA"/>
</dbReference>
<dbReference type="EMBL" id="JBGOOW010000036">
    <property type="protein sequence ID" value="MEZ8183152.1"/>
    <property type="molecule type" value="Genomic_DNA"/>
</dbReference>
<dbReference type="Pfam" id="PF05932">
    <property type="entry name" value="CesT"/>
    <property type="match status" value="1"/>
</dbReference>
<reference evidence="3 4" key="3">
    <citation type="submission" date="2024-06" db="EMBL/GenBank/DDBJ databases">
        <authorList>
            <person name="Steensen K."/>
            <person name="Seneca J."/>
            <person name="Bartlau N."/>
            <person name="Yu A.X."/>
            <person name="Polz M.F."/>
        </authorList>
    </citation>
    <scope>NUCLEOTIDE SEQUENCE [LARGE SCALE GENOMIC DNA]</scope>
    <source>
        <strain evidence="3 4">1F145</strain>
    </source>
</reference>
<dbReference type="Gene3D" id="3.30.1460.10">
    <property type="match status" value="1"/>
</dbReference>
<evidence type="ECO:0000313" key="4">
    <source>
        <dbReference type="Proteomes" id="UP001569200"/>
    </source>
</evidence>
<organism evidence="1">
    <name type="scientific">Vibrio splendidus</name>
    <dbReference type="NCBI Taxonomy" id="29497"/>
    <lineage>
        <taxon>Bacteria</taxon>
        <taxon>Pseudomonadati</taxon>
        <taxon>Pseudomonadota</taxon>
        <taxon>Gammaproteobacteria</taxon>
        <taxon>Vibrionales</taxon>
        <taxon>Vibrionaceae</taxon>
        <taxon>Vibrio</taxon>
    </lineage>
</organism>
<dbReference type="AlphaFoldDB" id="A0A0H3ZTB5"/>